<organism evidence="1">
    <name type="scientific">Anguilla anguilla</name>
    <name type="common">European freshwater eel</name>
    <name type="synonym">Muraena anguilla</name>
    <dbReference type="NCBI Taxonomy" id="7936"/>
    <lineage>
        <taxon>Eukaryota</taxon>
        <taxon>Metazoa</taxon>
        <taxon>Chordata</taxon>
        <taxon>Craniata</taxon>
        <taxon>Vertebrata</taxon>
        <taxon>Euteleostomi</taxon>
        <taxon>Actinopterygii</taxon>
        <taxon>Neopterygii</taxon>
        <taxon>Teleostei</taxon>
        <taxon>Anguilliformes</taxon>
        <taxon>Anguillidae</taxon>
        <taxon>Anguilla</taxon>
    </lineage>
</organism>
<dbReference type="AlphaFoldDB" id="A0A0E9XRT5"/>
<name>A0A0E9XRT5_ANGAN</name>
<reference evidence="1" key="1">
    <citation type="submission" date="2014-11" db="EMBL/GenBank/DDBJ databases">
        <authorList>
            <person name="Amaro Gonzalez C."/>
        </authorList>
    </citation>
    <scope>NUCLEOTIDE SEQUENCE</scope>
</reference>
<dbReference type="EMBL" id="GBXM01004007">
    <property type="protein sequence ID" value="JAI04571.1"/>
    <property type="molecule type" value="Transcribed_RNA"/>
</dbReference>
<evidence type="ECO:0000313" key="1">
    <source>
        <dbReference type="EMBL" id="JAI04571.1"/>
    </source>
</evidence>
<accession>A0A0E9XRT5</accession>
<reference evidence="1" key="2">
    <citation type="journal article" date="2015" name="Fish Shellfish Immunol.">
        <title>Early steps in the European eel (Anguilla anguilla)-Vibrio vulnificus interaction in the gills: Role of the RtxA13 toxin.</title>
        <authorList>
            <person name="Callol A."/>
            <person name="Pajuelo D."/>
            <person name="Ebbesson L."/>
            <person name="Teles M."/>
            <person name="MacKenzie S."/>
            <person name="Amaro C."/>
        </authorList>
    </citation>
    <scope>NUCLEOTIDE SEQUENCE</scope>
</reference>
<sequence length="74" mass="8669">MIRGSEFLCQILQDCNALCENEFFISHYRDLPQNTDLPKLFSIMLACSQVDFLEFKRNVIFLGKHKDGATWLRV</sequence>
<proteinExistence type="predicted"/>
<protein>
    <submittedName>
        <fullName evidence="1">Uncharacterized protein</fullName>
    </submittedName>
</protein>